<protein>
    <submittedName>
        <fullName evidence="2">Fe-S cluster assembly protein SufD</fullName>
    </submittedName>
</protein>
<dbReference type="EMBL" id="NOXT01000097">
    <property type="protein sequence ID" value="OYQ30899.1"/>
    <property type="molecule type" value="Genomic_DNA"/>
</dbReference>
<sequence length="244" mass="25616">MSALPTRRDEAFRYSDLAAVARHWPVAVEPVVVPAGETHADLIVTTADSPVIRHLAINVGAGAACRYTIIDGGRDYGRIALDVTLHDGADFQLGCVLIGSATQTIELVTTVRHIGPNATSRQIVRAVAGGAATTTYLGQVAVAREGQKTDSSQSFKAILLNRGATANAKPELEIFADDVKCAHGAAIGELDKDALFYMTSRGVPKPQARGLLTRAFLSDALDGLDEAAVETLDAVITARLEAAA</sequence>
<comment type="caution">
    <text evidence="2">The sequence shown here is derived from an EMBL/GenBank/DDBJ whole genome shotgun (WGS) entry which is preliminary data.</text>
</comment>
<proteinExistence type="predicted"/>
<feature type="domain" description="SUF system FeS cluster assembly SufBD core" evidence="1">
    <location>
        <begin position="50"/>
        <end position="216"/>
    </location>
</feature>
<dbReference type="GO" id="GO:0016226">
    <property type="term" value="P:iron-sulfur cluster assembly"/>
    <property type="evidence" value="ECO:0007669"/>
    <property type="project" value="InterPro"/>
</dbReference>
<organism evidence="2 3">
    <name type="scientific">Sandarakinorhabdus cyanobacteriorum</name>
    <dbReference type="NCBI Taxonomy" id="1981098"/>
    <lineage>
        <taxon>Bacteria</taxon>
        <taxon>Pseudomonadati</taxon>
        <taxon>Pseudomonadota</taxon>
        <taxon>Alphaproteobacteria</taxon>
        <taxon>Sphingomonadales</taxon>
        <taxon>Sphingosinicellaceae</taxon>
        <taxon>Sandarakinorhabdus</taxon>
    </lineage>
</organism>
<dbReference type="PANTHER" id="PTHR43575">
    <property type="entry name" value="PROTEIN ABCI7, CHLOROPLASTIC"/>
    <property type="match status" value="1"/>
</dbReference>
<accession>A0A255YNX6</accession>
<reference evidence="2 3" key="1">
    <citation type="submission" date="2017-07" db="EMBL/GenBank/DDBJ databases">
        <title>Sandarakinorhabdus cyanobacteriorum sp. nov., a novel bacterium isolated from cyanobacterial aggregates in a eutrophic lake.</title>
        <authorList>
            <person name="Cai H."/>
        </authorList>
    </citation>
    <scope>NUCLEOTIDE SEQUENCE [LARGE SCALE GENOMIC DNA]</scope>
    <source>
        <strain evidence="2 3">TH057</strain>
    </source>
</reference>
<dbReference type="InterPro" id="IPR000825">
    <property type="entry name" value="SUF_FeS_clus_asmbl_SufBD_core"/>
</dbReference>
<dbReference type="Pfam" id="PF01458">
    <property type="entry name" value="SUFBD_core"/>
    <property type="match status" value="1"/>
</dbReference>
<dbReference type="OrthoDB" id="9768262at2"/>
<gene>
    <name evidence="2" type="ORF">CHU93_06055</name>
</gene>
<dbReference type="RefSeq" id="WP_094473221.1">
    <property type="nucleotide sequence ID" value="NZ_NOXT01000097.1"/>
</dbReference>
<keyword evidence="3" id="KW-1185">Reference proteome</keyword>
<dbReference type="Proteomes" id="UP000216991">
    <property type="component" value="Unassembled WGS sequence"/>
</dbReference>
<evidence type="ECO:0000313" key="3">
    <source>
        <dbReference type="Proteomes" id="UP000216991"/>
    </source>
</evidence>
<evidence type="ECO:0000259" key="1">
    <source>
        <dbReference type="Pfam" id="PF01458"/>
    </source>
</evidence>
<dbReference type="SUPFAM" id="SSF101960">
    <property type="entry name" value="Stabilizer of iron transporter SufD"/>
    <property type="match status" value="1"/>
</dbReference>
<name>A0A255YNX6_9SPHN</name>
<dbReference type="PANTHER" id="PTHR43575:SF1">
    <property type="entry name" value="PROTEIN ABCI7, CHLOROPLASTIC"/>
    <property type="match status" value="1"/>
</dbReference>
<dbReference type="InterPro" id="IPR037284">
    <property type="entry name" value="SUF_FeS_clus_asmbl_SufBD_sf"/>
</dbReference>
<dbReference type="InterPro" id="IPR055346">
    <property type="entry name" value="Fe-S_cluster_assembly_SufBD"/>
</dbReference>
<evidence type="ECO:0000313" key="2">
    <source>
        <dbReference type="EMBL" id="OYQ30899.1"/>
    </source>
</evidence>
<dbReference type="AlphaFoldDB" id="A0A255YNX6"/>